<dbReference type="Pfam" id="PF14559">
    <property type="entry name" value="TPR_19"/>
    <property type="match status" value="1"/>
</dbReference>
<comment type="caution">
    <text evidence="4">The sequence shown here is derived from an EMBL/GenBank/DDBJ whole genome shotgun (WGS) entry which is preliminary data.</text>
</comment>
<feature type="repeat" description="TPR" evidence="3">
    <location>
        <begin position="101"/>
        <end position="134"/>
    </location>
</feature>
<keyword evidence="5" id="KW-1185">Reference proteome</keyword>
<keyword evidence="1" id="KW-0677">Repeat</keyword>
<reference evidence="4 5" key="1">
    <citation type="journal article" date="2020" name="bioRxiv">
        <title>Metabolic contributions of an alphaproteobacterial endosymbiont in the apicomplexan Cardiosporidium cionae.</title>
        <authorList>
            <person name="Hunter E.S."/>
            <person name="Paight C.J."/>
            <person name="Lane C.E."/>
        </authorList>
    </citation>
    <scope>NUCLEOTIDE SEQUENCE [LARGE SCALE GENOMIC DNA]</scope>
    <source>
        <strain evidence="4">ESH_2018</strain>
    </source>
</reference>
<evidence type="ECO:0000256" key="1">
    <source>
        <dbReference type="ARBA" id="ARBA00022737"/>
    </source>
</evidence>
<dbReference type="InterPro" id="IPR011990">
    <property type="entry name" value="TPR-like_helical_dom_sf"/>
</dbReference>
<sequence>MNECSKEMKAPKDRVEIDETIEKLINWEKTAKAVKATERANLANTPLNTFLSVQNQFKTVTDSSVDAEEERLLGNEAAKQKDYERALLHYNRSLELHVNSSACYANRALMHLKLGDAKKALNDAIEALSYDPKNVKAYHRKGIALMQQGAYKDAAKAFHDGLKVNPHQREIQASLQAILRESKEKTTISDEDVNLSTLLFSENILPTYHPLQLQTETEAKSLSSSCMMEEEFSASLPSLVEKQEIVLSIQQLKEKGNSAFSRREFIDAIHFFTEAIRLIEKASLGVENPSLLSILLSNRSQALLQCNRWASAAVDARSAVRTDVKNLKAHFRLAVALSHFIEDRSLLDKAHVSIRFLKTEYKKKGSIPQTVLNLESSLLKNEARFEQSNKL</sequence>
<keyword evidence="2 3" id="KW-0802">TPR repeat</keyword>
<dbReference type="PANTHER" id="PTHR45831:SF2">
    <property type="entry name" value="LD24721P"/>
    <property type="match status" value="1"/>
</dbReference>
<gene>
    <name evidence="4" type="ORF">IE077_002011</name>
</gene>
<evidence type="ECO:0000313" key="5">
    <source>
        <dbReference type="Proteomes" id="UP000823046"/>
    </source>
</evidence>
<accession>A0ABQ7JBS4</accession>
<feature type="repeat" description="TPR" evidence="3">
    <location>
        <begin position="67"/>
        <end position="100"/>
    </location>
</feature>
<proteinExistence type="predicted"/>
<dbReference type="PANTHER" id="PTHR45831">
    <property type="entry name" value="LD24721P"/>
    <property type="match status" value="1"/>
</dbReference>
<dbReference type="InterPro" id="IPR047150">
    <property type="entry name" value="SGT"/>
</dbReference>
<protein>
    <submittedName>
        <fullName evidence="4">Uncharacterized protein</fullName>
    </submittedName>
</protein>
<dbReference type="InterPro" id="IPR019734">
    <property type="entry name" value="TPR_rpt"/>
</dbReference>
<organism evidence="4 5">
    <name type="scientific">Cardiosporidium cionae</name>
    <dbReference type="NCBI Taxonomy" id="476202"/>
    <lineage>
        <taxon>Eukaryota</taxon>
        <taxon>Sar</taxon>
        <taxon>Alveolata</taxon>
        <taxon>Apicomplexa</taxon>
        <taxon>Aconoidasida</taxon>
        <taxon>Nephromycida</taxon>
        <taxon>Cardiosporidium</taxon>
    </lineage>
</organism>
<dbReference type="Gene3D" id="1.25.40.10">
    <property type="entry name" value="Tetratricopeptide repeat domain"/>
    <property type="match status" value="2"/>
</dbReference>
<dbReference type="EMBL" id="JADAQX010000178">
    <property type="protein sequence ID" value="KAF8821458.1"/>
    <property type="molecule type" value="Genomic_DNA"/>
</dbReference>
<dbReference type="SUPFAM" id="SSF48452">
    <property type="entry name" value="TPR-like"/>
    <property type="match status" value="2"/>
</dbReference>
<evidence type="ECO:0000313" key="4">
    <source>
        <dbReference type="EMBL" id="KAF8821458.1"/>
    </source>
</evidence>
<evidence type="ECO:0000256" key="3">
    <source>
        <dbReference type="PROSITE-ProRule" id="PRU00339"/>
    </source>
</evidence>
<dbReference type="Proteomes" id="UP000823046">
    <property type="component" value="Unassembled WGS sequence"/>
</dbReference>
<evidence type="ECO:0000256" key="2">
    <source>
        <dbReference type="ARBA" id="ARBA00022803"/>
    </source>
</evidence>
<dbReference type="SMART" id="SM00028">
    <property type="entry name" value="TPR"/>
    <property type="match status" value="5"/>
</dbReference>
<feature type="repeat" description="TPR" evidence="3">
    <location>
        <begin position="135"/>
        <end position="168"/>
    </location>
</feature>
<dbReference type="PROSITE" id="PS50005">
    <property type="entry name" value="TPR"/>
    <property type="match status" value="3"/>
</dbReference>
<name>A0ABQ7JBS4_9APIC</name>